<feature type="compositionally biased region" description="Basic residues" evidence="1">
    <location>
        <begin position="76"/>
        <end position="92"/>
    </location>
</feature>
<evidence type="ECO:0000313" key="3">
    <source>
        <dbReference type="Proteomes" id="UP000270296"/>
    </source>
</evidence>
<feature type="region of interest" description="Disordered" evidence="1">
    <location>
        <begin position="1"/>
        <end position="101"/>
    </location>
</feature>
<keyword evidence="3" id="KW-1185">Reference proteome</keyword>
<gene>
    <name evidence="2" type="ORF">SBAD_LOCUS8191</name>
</gene>
<evidence type="ECO:0000313" key="2">
    <source>
        <dbReference type="EMBL" id="VDP15753.1"/>
    </source>
</evidence>
<proteinExistence type="predicted"/>
<accession>A0A183IX44</accession>
<evidence type="ECO:0000256" key="1">
    <source>
        <dbReference type="SAM" id="MobiDB-lite"/>
    </source>
</evidence>
<evidence type="ECO:0000313" key="4">
    <source>
        <dbReference type="WBParaSite" id="SBAD_0000849801-mRNA-1"/>
    </source>
</evidence>
<sequence length="260" mass="29997">MSEGGVPKLLEGNDTSVSSAEPEAVIVSLRKKEEVENEEPPKDETIHIIPQKDEESPAATEPRPVANDESKSFATKQKRKIRKRRGRRRKRKAFESDSEDERLKNHLLKRTYAKEKLAKNDGLREPVLKRKNDGGFEVVNPVGYDKLMTRLEDAYANKPNKPTDGQFIDGPSSCALCGMKQWAHQLGDLFGPYYVRLDFQCWPPFLKKTRSAMPRIPQNEDTFIDLWFHCNCLVWAPNIFLKRDKLIGIEDNLKQFWKQV</sequence>
<dbReference type="EMBL" id="UZAM01011351">
    <property type="protein sequence ID" value="VDP15753.1"/>
    <property type="molecule type" value="Genomic_DNA"/>
</dbReference>
<dbReference type="AlphaFoldDB" id="A0A183IX44"/>
<name>A0A183IX44_9BILA</name>
<feature type="compositionally biased region" description="Basic and acidic residues" evidence="1">
    <location>
        <begin position="30"/>
        <end position="55"/>
    </location>
</feature>
<dbReference type="WBParaSite" id="SBAD_0000849801-mRNA-1">
    <property type="protein sequence ID" value="SBAD_0000849801-mRNA-1"/>
    <property type="gene ID" value="SBAD_0000849801"/>
</dbReference>
<dbReference type="Proteomes" id="UP000270296">
    <property type="component" value="Unassembled WGS sequence"/>
</dbReference>
<reference evidence="4" key="1">
    <citation type="submission" date="2016-06" db="UniProtKB">
        <authorList>
            <consortium name="WormBaseParasite"/>
        </authorList>
    </citation>
    <scope>IDENTIFICATION</scope>
</reference>
<organism evidence="4">
    <name type="scientific">Soboliphyme baturini</name>
    <dbReference type="NCBI Taxonomy" id="241478"/>
    <lineage>
        <taxon>Eukaryota</taxon>
        <taxon>Metazoa</taxon>
        <taxon>Ecdysozoa</taxon>
        <taxon>Nematoda</taxon>
        <taxon>Enoplea</taxon>
        <taxon>Dorylaimia</taxon>
        <taxon>Dioctophymatida</taxon>
        <taxon>Dioctophymatoidea</taxon>
        <taxon>Soboliphymatidae</taxon>
        <taxon>Soboliphyme</taxon>
    </lineage>
</organism>
<dbReference type="OrthoDB" id="10029243at2759"/>
<protein>
    <submittedName>
        <fullName evidence="4">PARP-type domain-containing protein</fullName>
    </submittedName>
</protein>
<reference evidence="2 3" key="2">
    <citation type="submission" date="2018-11" db="EMBL/GenBank/DDBJ databases">
        <authorList>
            <consortium name="Pathogen Informatics"/>
        </authorList>
    </citation>
    <scope>NUCLEOTIDE SEQUENCE [LARGE SCALE GENOMIC DNA]</scope>
</reference>